<accession>A0A8H3F6U6</accession>
<proteinExistence type="predicted"/>
<gene>
    <name evidence="2" type="ORF">ALECFALPRED_010125</name>
</gene>
<keyword evidence="3" id="KW-1185">Reference proteome</keyword>
<organism evidence="2 3">
    <name type="scientific">Alectoria fallacina</name>
    <dbReference type="NCBI Taxonomy" id="1903189"/>
    <lineage>
        <taxon>Eukaryota</taxon>
        <taxon>Fungi</taxon>
        <taxon>Dikarya</taxon>
        <taxon>Ascomycota</taxon>
        <taxon>Pezizomycotina</taxon>
        <taxon>Lecanoromycetes</taxon>
        <taxon>OSLEUM clade</taxon>
        <taxon>Lecanoromycetidae</taxon>
        <taxon>Lecanorales</taxon>
        <taxon>Lecanorineae</taxon>
        <taxon>Parmeliaceae</taxon>
        <taxon>Alectoria</taxon>
    </lineage>
</organism>
<evidence type="ECO:0000313" key="2">
    <source>
        <dbReference type="EMBL" id="CAF9915366.1"/>
    </source>
</evidence>
<protein>
    <submittedName>
        <fullName evidence="2">Uncharacterized protein</fullName>
    </submittedName>
</protein>
<evidence type="ECO:0000313" key="3">
    <source>
        <dbReference type="Proteomes" id="UP000664203"/>
    </source>
</evidence>
<feature type="signal peptide" evidence="1">
    <location>
        <begin position="1"/>
        <end position="23"/>
    </location>
</feature>
<keyword evidence="1" id="KW-0732">Signal</keyword>
<sequence length="307" mass="33621">MLLRKLLVASFLLAPTISGSAYAQLPYLHMTKVNNSLVAVIAINDQDGVPMHNQPQHHSNVLRIETYRSHKKTQSTAPGRGRVIDSGIAVPTVDNQDGILIDYYTQYNGNGSTDDGWPSKDKWISFMDMFNNSRGHMEKSCRQFNVALNTQQEIVDVYKAIQFVAAATFVDHRFILAAVLQESGGCVRAPTSNYGVPNPGLMQDHNGTASCNKGRRAQKPCPREIITQMIQEGTGGTTWGDGLAQCLNQAGTSDVSAFYRAARIYNSGSIDESGDLGKGIATHCYASDIANRLTGWVQYPRNCTLDD</sequence>
<dbReference type="Proteomes" id="UP000664203">
    <property type="component" value="Unassembled WGS sequence"/>
</dbReference>
<evidence type="ECO:0000256" key="1">
    <source>
        <dbReference type="SAM" id="SignalP"/>
    </source>
</evidence>
<dbReference type="EMBL" id="CAJPDR010000082">
    <property type="protein sequence ID" value="CAF9915366.1"/>
    <property type="molecule type" value="Genomic_DNA"/>
</dbReference>
<comment type="caution">
    <text evidence="2">The sequence shown here is derived from an EMBL/GenBank/DDBJ whole genome shotgun (WGS) entry which is preliminary data.</text>
</comment>
<name>A0A8H3F6U6_9LECA</name>
<reference evidence="2" key="1">
    <citation type="submission" date="2021-03" db="EMBL/GenBank/DDBJ databases">
        <authorList>
            <person name="Tagirdzhanova G."/>
        </authorList>
    </citation>
    <scope>NUCLEOTIDE SEQUENCE</scope>
</reference>
<dbReference type="OrthoDB" id="1193027at2759"/>
<feature type="chain" id="PRO_5034416175" evidence="1">
    <location>
        <begin position="24"/>
        <end position="307"/>
    </location>
</feature>
<dbReference type="AlphaFoldDB" id="A0A8H3F6U6"/>